<reference evidence="21 22" key="1">
    <citation type="journal article" date="2023" name="PLoS ONE">
        <title>Cytospora paraplurivora sp. nov. isolated from orchards with fruit tree decline syndrome in Ontario, Canada.</title>
        <authorList>
            <person name="Ilyukhin E."/>
            <person name="Nguyen H.D.T."/>
            <person name="Castle A.J."/>
            <person name="Ellouze W."/>
        </authorList>
    </citation>
    <scope>NUCLEOTIDE SEQUENCE [LARGE SCALE GENOMIC DNA]</scope>
    <source>
        <strain evidence="21 22">FDS-564</strain>
    </source>
</reference>
<evidence type="ECO:0000313" key="22">
    <source>
        <dbReference type="Proteomes" id="UP001320245"/>
    </source>
</evidence>
<proteinExistence type="inferred from homology"/>
<evidence type="ECO:0000256" key="11">
    <source>
        <dbReference type="ARBA" id="ARBA00043670"/>
    </source>
</evidence>
<dbReference type="Proteomes" id="UP001320245">
    <property type="component" value="Unassembled WGS sequence"/>
</dbReference>
<comment type="subcellular location">
    <subcellularLocation>
        <location evidence="1">Secreted</location>
    </subcellularLocation>
</comment>
<comment type="caution">
    <text evidence="21">The sequence shown here is derived from an EMBL/GenBank/DDBJ whole genome shotgun (WGS) entry which is preliminary data.</text>
</comment>
<keyword evidence="7 19" id="KW-1015">Disulfide bond</keyword>
<comment type="catalytic activity">
    <reaction evidence="14">
        <text>1D-myo-inositol 1,2,4,5,6-pentakisphosphate + H2O = 1D-myo-inositol 1,2,5,6-tetrakisphosphate + phosphate</text>
        <dbReference type="Rhea" id="RHEA:77115"/>
        <dbReference type="ChEBI" id="CHEBI:15377"/>
        <dbReference type="ChEBI" id="CHEBI:43474"/>
        <dbReference type="ChEBI" id="CHEBI:57798"/>
        <dbReference type="ChEBI" id="CHEBI:195535"/>
    </reaction>
    <physiologicalReaction direction="left-to-right" evidence="14">
        <dbReference type="Rhea" id="RHEA:77116"/>
    </physiologicalReaction>
</comment>
<evidence type="ECO:0000256" key="13">
    <source>
        <dbReference type="ARBA" id="ARBA00043721"/>
    </source>
</evidence>
<feature type="transmembrane region" description="Helical" evidence="20">
    <location>
        <begin position="45"/>
        <end position="63"/>
    </location>
</feature>
<dbReference type="GO" id="GO:0016158">
    <property type="term" value="F:inositol hexakisphosphate 3-phosphatase activity"/>
    <property type="evidence" value="ECO:0007669"/>
    <property type="project" value="UniProtKB-EC"/>
</dbReference>
<keyword evidence="20" id="KW-1133">Transmembrane helix</keyword>
<evidence type="ECO:0000256" key="10">
    <source>
        <dbReference type="ARBA" id="ARBA00042300"/>
    </source>
</evidence>
<comment type="catalytic activity">
    <reaction evidence="12">
        <text>1D-myo-inositol 1,2-bisphosphate + H2O = 1D-myo-inositol 2-phosphate + phosphate</text>
        <dbReference type="Rhea" id="RHEA:77135"/>
        <dbReference type="ChEBI" id="CHEBI:15377"/>
        <dbReference type="ChEBI" id="CHEBI:43474"/>
        <dbReference type="ChEBI" id="CHEBI:84142"/>
        <dbReference type="ChEBI" id="CHEBI:195539"/>
    </reaction>
    <physiologicalReaction direction="left-to-right" evidence="12">
        <dbReference type="Rhea" id="RHEA:77136"/>
    </physiologicalReaction>
</comment>
<evidence type="ECO:0000313" key="21">
    <source>
        <dbReference type="EMBL" id="KAK7748628.1"/>
    </source>
</evidence>
<dbReference type="CDD" id="cd07061">
    <property type="entry name" value="HP_HAP_like"/>
    <property type="match status" value="1"/>
</dbReference>
<evidence type="ECO:0000256" key="4">
    <source>
        <dbReference type="ARBA" id="ARBA00012632"/>
    </source>
</evidence>
<dbReference type="Gene3D" id="3.40.50.1240">
    <property type="entry name" value="Phosphoglycerate mutase-like"/>
    <property type="match status" value="1"/>
</dbReference>
<comment type="catalytic activity">
    <reaction evidence="11">
        <text>1D-myo-inositol 1,2,5,6-tetrakisphosphate + H2O = 1D-myo-inositol 1,2,6-trisphosphate + phosphate</text>
        <dbReference type="Rhea" id="RHEA:77119"/>
        <dbReference type="ChEBI" id="CHEBI:15377"/>
        <dbReference type="ChEBI" id="CHEBI:43474"/>
        <dbReference type="ChEBI" id="CHEBI:195535"/>
        <dbReference type="ChEBI" id="CHEBI:195537"/>
    </reaction>
    <physiologicalReaction direction="left-to-right" evidence="11">
        <dbReference type="Rhea" id="RHEA:77120"/>
    </physiologicalReaction>
</comment>
<feature type="disulfide bond" evidence="19">
    <location>
        <begin position="78"/>
        <end position="87"/>
    </location>
</feature>
<evidence type="ECO:0000256" key="1">
    <source>
        <dbReference type="ARBA" id="ARBA00004613"/>
    </source>
</evidence>
<dbReference type="SUPFAM" id="SSF53254">
    <property type="entry name" value="Phosphoglycerate mutase-like"/>
    <property type="match status" value="1"/>
</dbReference>
<comment type="similarity">
    <text evidence="2">Belongs to the histidine acid phosphatase family.</text>
</comment>
<evidence type="ECO:0000256" key="6">
    <source>
        <dbReference type="ARBA" id="ARBA00022801"/>
    </source>
</evidence>
<keyword evidence="20" id="KW-0472">Membrane</keyword>
<name>A0AAN9UU94_9PEZI</name>
<evidence type="ECO:0000256" key="19">
    <source>
        <dbReference type="PIRSR" id="PIRSR000894-2"/>
    </source>
</evidence>
<dbReference type="InterPro" id="IPR029033">
    <property type="entry name" value="His_PPase_superfam"/>
</dbReference>
<dbReference type="GO" id="GO:0005576">
    <property type="term" value="C:extracellular region"/>
    <property type="evidence" value="ECO:0007669"/>
    <property type="project" value="UniProtKB-SubCell"/>
</dbReference>
<dbReference type="InterPro" id="IPR033379">
    <property type="entry name" value="Acid_Pase_AS"/>
</dbReference>
<dbReference type="GO" id="GO:0003993">
    <property type="term" value="F:acid phosphatase activity"/>
    <property type="evidence" value="ECO:0007669"/>
    <property type="project" value="TreeGrafter"/>
</dbReference>
<keyword evidence="22" id="KW-1185">Reference proteome</keyword>
<evidence type="ECO:0000256" key="17">
    <source>
        <dbReference type="ARBA" id="ARBA00044262"/>
    </source>
</evidence>
<dbReference type="AlphaFoldDB" id="A0AAN9UU94"/>
<feature type="active site" description="Proton donor" evidence="18">
    <location>
        <position position="417"/>
    </location>
</feature>
<evidence type="ECO:0000256" key="9">
    <source>
        <dbReference type="ARBA" id="ARBA00041857"/>
    </source>
</evidence>
<dbReference type="EMBL" id="JAJSPL020000002">
    <property type="protein sequence ID" value="KAK7748628.1"/>
    <property type="molecule type" value="Genomic_DNA"/>
</dbReference>
<dbReference type="PROSITE" id="PS00778">
    <property type="entry name" value="HIS_ACID_PHOSPHAT_2"/>
    <property type="match status" value="1"/>
</dbReference>
<comment type="catalytic activity">
    <reaction evidence="13">
        <text>1D-myo-inositol 1,2,6-trisphosphate + H2O = 1D-myo-inositol 1,2-bisphosphate + phosphate</text>
        <dbReference type="Rhea" id="RHEA:77131"/>
        <dbReference type="ChEBI" id="CHEBI:15377"/>
        <dbReference type="ChEBI" id="CHEBI:43474"/>
        <dbReference type="ChEBI" id="CHEBI:195537"/>
        <dbReference type="ChEBI" id="CHEBI:195539"/>
    </reaction>
    <physiologicalReaction direction="left-to-right" evidence="13">
        <dbReference type="Rhea" id="RHEA:77132"/>
    </physiologicalReaction>
</comment>
<protein>
    <recommendedName>
        <fullName evidence="16">Phytase A</fullName>
        <ecNumber evidence="4">3.1.3.8</ecNumber>
    </recommendedName>
    <alternativeName>
        <fullName evidence="17">Histidine acid phosphatase phyA</fullName>
    </alternativeName>
    <alternativeName>
        <fullName evidence="10">Myo-inositol hexakisphosphate phosphohydrolase A</fullName>
    </alternativeName>
    <alternativeName>
        <fullName evidence="9">Myo-inositol-hexaphosphate 3-phosphohydrolase A</fullName>
    </alternativeName>
</protein>
<evidence type="ECO:0000256" key="3">
    <source>
        <dbReference type="ARBA" id="ARBA00011245"/>
    </source>
</evidence>
<dbReference type="EC" id="3.1.3.8" evidence="4"/>
<organism evidence="21 22">
    <name type="scientific">Cytospora paraplurivora</name>
    <dbReference type="NCBI Taxonomy" id="2898453"/>
    <lineage>
        <taxon>Eukaryota</taxon>
        <taxon>Fungi</taxon>
        <taxon>Dikarya</taxon>
        <taxon>Ascomycota</taxon>
        <taxon>Pezizomycotina</taxon>
        <taxon>Sordariomycetes</taxon>
        <taxon>Sordariomycetidae</taxon>
        <taxon>Diaporthales</taxon>
        <taxon>Cytosporaceae</taxon>
        <taxon>Cytospora</taxon>
    </lineage>
</organism>
<feature type="active site" description="Nucleophile" evidence="18">
    <location>
        <position position="127"/>
    </location>
</feature>
<dbReference type="Pfam" id="PF00328">
    <property type="entry name" value="His_Phos_2"/>
    <property type="match status" value="1"/>
</dbReference>
<comment type="catalytic activity">
    <reaction evidence="15">
        <text>1D-myo-inositol hexakisphosphate + H2O = 1D-myo-inositol 1,2,4,5,6-pentakisphosphate + phosphate</text>
        <dbReference type="Rhea" id="RHEA:16989"/>
        <dbReference type="ChEBI" id="CHEBI:15377"/>
        <dbReference type="ChEBI" id="CHEBI:43474"/>
        <dbReference type="ChEBI" id="CHEBI:57798"/>
        <dbReference type="ChEBI" id="CHEBI:58130"/>
        <dbReference type="EC" id="3.1.3.8"/>
    </reaction>
    <physiologicalReaction direction="left-to-right" evidence="15">
        <dbReference type="Rhea" id="RHEA:16990"/>
    </physiologicalReaction>
</comment>
<feature type="disulfide bond" evidence="19">
    <location>
        <begin position="498"/>
        <end position="506"/>
    </location>
</feature>
<evidence type="ECO:0000256" key="5">
    <source>
        <dbReference type="ARBA" id="ARBA00022525"/>
    </source>
</evidence>
<dbReference type="PIRSF" id="PIRSF000894">
    <property type="entry name" value="Acid_phosphatase"/>
    <property type="match status" value="1"/>
</dbReference>
<evidence type="ECO:0000256" key="18">
    <source>
        <dbReference type="PIRSR" id="PIRSR000894-1"/>
    </source>
</evidence>
<comment type="subunit">
    <text evidence="3">Monomer.</text>
</comment>
<feature type="disulfide bond" evidence="19">
    <location>
        <begin position="116"/>
        <end position="470"/>
    </location>
</feature>
<keyword evidence="20" id="KW-0812">Transmembrane</keyword>
<evidence type="ECO:0000256" key="12">
    <source>
        <dbReference type="ARBA" id="ARBA00043675"/>
    </source>
</evidence>
<keyword evidence="6" id="KW-0378">Hydrolase</keyword>
<evidence type="ECO:0000256" key="16">
    <source>
        <dbReference type="ARBA" id="ARBA00044106"/>
    </source>
</evidence>
<feature type="disulfide bond" evidence="19">
    <location>
        <begin position="315"/>
        <end position="331"/>
    </location>
</feature>
<evidence type="ECO:0000256" key="7">
    <source>
        <dbReference type="ARBA" id="ARBA00023157"/>
    </source>
</evidence>
<keyword evidence="5" id="KW-0964">Secreted</keyword>
<evidence type="ECO:0000256" key="15">
    <source>
        <dbReference type="ARBA" id="ARBA00043788"/>
    </source>
</evidence>
<dbReference type="PROSITE" id="PS00616">
    <property type="entry name" value="HIS_ACID_PHOSPHAT_1"/>
    <property type="match status" value="1"/>
</dbReference>
<dbReference type="PANTHER" id="PTHR20963">
    <property type="entry name" value="MULTIPLE INOSITOL POLYPHOSPHATE PHOSPHATASE-RELATED"/>
    <property type="match status" value="1"/>
</dbReference>
<sequence>MDLWDNLVDAFNMARNRYKYSPLPSRDQVREAQEALSFWSQRHRTVLKVTMAAMALVILFYLATATARVVRAVNDTSCDTVAHGFECSPEVSHYWGPYSPYFSVPSEIDNSIPENCTVNLVQILSRHGAREPTASKGAAYNATLQRIQASVTEYGAGYEFIKDYAYTFGADQLTTFGQRELINSGVKFYERYGALARAHTPFVRASGQDRVVESARNWTQGFHQARLADDQAGGDAHDAAYPYPILVIAEADGSNNTLNHNLCTAFEDGPDSEIKGDAQGIWEGVFLRNITARLAANLPGANISAADAVYLMDLCPFDTVASPAGRLSAFCALFTADEWRSYDYLHSLGKWYGYGAGNPLGPTQGVGFTNELIARLTGRPVRDDTSTNHTLDGDPATFPLDDSANATALVYADFSHDNTMTSIFAAMGLYNATAQLSNTTRGDAAGRDKGYSASWTVPFAARMYVERLTCSGGDGESGEGEELVRVLVNDRVVPLLNCDADALGRCALDKFVDSLSFARDGGDWASCFV</sequence>
<evidence type="ECO:0000256" key="20">
    <source>
        <dbReference type="SAM" id="Phobius"/>
    </source>
</evidence>
<feature type="disulfide bond" evidence="19">
    <location>
        <begin position="263"/>
        <end position="527"/>
    </location>
</feature>
<evidence type="ECO:0000256" key="2">
    <source>
        <dbReference type="ARBA" id="ARBA00005375"/>
    </source>
</evidence>
<dbReference type="InterPro" id="IPR016274">
    <property type="entry name" value="Histidine_acid_Pase_euk"/>
</dbReference>
<gene>
    <name evidence="21" type="primary">IDH2_1</name>
    <name evidence="21" type="ORF">SLS53_000649</name>
</gene>
<dbReference type="InterPro" id="IPR000560">
    <property type="entry name" value="His_Pase_clade-2"/>
</dbReference>
<evidence type="ECO:0000256" key="8">
    <source>
        <dbReference type="ARBA" id="ARBA00023180"/>
    </source>
</evidence>
<keyword evidence="8" id="KW-0325">Glycoprotein</keyword>
<accession>A0AAN9UU94</accession>
<dbReference type="PANTHER" id="PTHR20963:SF24">
    <property type="entry name" value="3-PHYTASE B"/>
    <property type="match status" value="1"/>
</dbReference>
<evidence type="ECO:0000256" key="14">
    <source>
        <dbReference type="ARBA" id="ARBA00043748"/>
    </source>
</evidence>